<evidence type="ECO:0000256" key="1">
    <source>
        <dbReference type="ARBA" id="ARBA00023015"/>
    </source>
</evidence>
<dbReference type="InterPro" id="IPR036390">
    <property type="entry name" value="WH_DNA-bd_sf"/>
</dbReference>
<dbReference type="GO" id="GO:0003677">
    <property type="term" value="F:DNA binding"/>
    <property type="evidence" value="ECO:0007669"/>
    <property type="project" value="UniProtKB-KW"/>
</dbReference>
<dbReference type="Gene3D" id="1.10.10.10">
    <property type="entry name" value="Winged helix-like DNA-binding domain superfamily/Winged helix DNA-binding domain"/>
    <property type="match status" value="1"/>
</dbReference>
<evidence type="ECO:0000313" key="5">
    <source>
        <dbReference type="Proteomes" id="UP000584867"/>
    </source>
</evidence>
<proteinExistence type="predicted"/>
<dbReference type="EMBL" id="JACHIO010000010">
    <property type="protein sequence ID" value="MBB5064278.1"/>
    <property type="molecule type" value="Genomic_DNA"/>
</dbReference>
<organism evidence="4 5">
    <name type="scientific">Granulicella mallensis</name>
    <dbReference type="NCBI Taxonomy" id="940614"/>
    <lineage>
        <taxon>Bacteria</taxon>
        <taxon>Pseudomonadati</taxon>
        <taxon>Acidobacteriota</taxon>
        <taxon>Terriglobia</taxon>
        <taxon>Terriglobales</taxon>
        <taxon>Acidobacteriaceae</taxon>
        <taxon>Granulicella</taxon>
    </lineage>
</organism>
<evidence type="ECO:0000313" key="4">
    <source>
        <dbReference type="EMBL" id="MBB5064278.1"/>
    </source>
</evidence>
<keyword evidence="1" id="KW-0805">Transcription regulation</keyword>
<sequence>MSNIENIKEKESRQHFIRDIARILVSAGVPEAAARLYGYLLLSESPVSLDDIVAELEVSKSTASVAARLLETFTLARRQSQRGTRSILYEASDDFDGILKTQMRYMEQLTELLRQGARKTRSKAARNRLDVMADFYLLNRNALELALQKWAARR</sequence>
<reference evidence="4 5" key="1">
    <citation type="submission" date="2020-08" db="EMBL/GenBank/DDBJ databases">
        <title>Genomic Encyclopedia of Type Strains, Phase IV (KMG-V): Genome sequencing to study the core and pangenomes of soil and plant-associated prokaryotes.</title>
        <authorList>
            <person name="Whitman W."/>
        </authorList>
    </citation>
    <scope>NUCLEOTIDE SEQUENCE [LARGE SCALE GENOMIC DNA]</scope>
    <source>
        <strain evidence="4 5">X5P3</strain>
    </source>
</reference>
<keyword evidence="2 4" id="KW-0238">DNA-binding</keyword>
<keyword evidence="3" id="KW-0804">Transcription</keyword>
<name>A0A7W8E9B3_9BACT</name>
<dbReference type="RefSeq" id="WP_184256063.1">
    <property type="nucleotide sequence ID" value="NZ_JACHIO010000010.1"/>
</dbReference>
<accession>A0A7W8E9B3</accession>
<comment type="caution">
    <text evidence="4">The sequence shown here is derived from an EMBL/GenBank/DDBJ whole genome shotgun (WGS) entry which is preliminary data.</text>
</comment>
<protein>
    <submittedName>
        <fullName evidence="4">DNA-binding transcriptional regulator GbsR (MarR family)</fullName>
    </submittedName>
</protein>
<dbReference type="PANTHER" id="PTHR38465">
    <property type="entry name" value="HTH-TYPE TRANSCRIPTIONAL REGULATOR MJ1563-RELATED"/>
    <property type="match status" value="1"/>
</dbReference>
<dbReference type="PANTHER" id="PTHR38465:SF2">
    <property type="entry name" value="HTH-TYPE TRANSCRIPTIONAL REGULATOR MMPR5"/>
    <property type="match status" value="1"/>
</dbReference>
<evidence type="ECO:0000256" key="2">
    <source>
        <dbReference type="ARBA" id="ARBA00023125"/>
    </source>
</evidence>
<gene>
    <name evidence="4" type="ORF">HDF15_002632</name>
</gene>
<dbReference type="Proteomes" id="UP000584867">
    <property type="component" value="Unassembled WGS sequence"/>
</dbReference>
<dbReference type="SUPFAM" id="SSF46785">
    <property type="entry name" value="Winged helix' DNA-binding domain"/>
    <property type="match status" value="1"/>
</dbReference>
<dbReference type="InterPro" id="IPR036388">
    <property type="entry name" value="WH-like_DNA-bd_sf"/>
</dbReference>
<dbReference type="AlphaFoldDB" id="A0A7W8E9B3"/>
<evidence type="ECO:0000256" key="3">
    <source>
        <dbReference type="ARBA" id="ARBA00023163"/>
    </source>
</evidence>
<dbReference type="InterPro" id="IPR052362">
    <property type="entry name" value="HTH-GbsR_regulator"/>
</dbReference>